<dbReference type="InterPro" id="IPR012678">
    <property type="entry name" value="Ribosomal_uL23/eL15/eS24_sf"/>
</dbReference>
<feature type="non-terminal residue" evidence="3">
    <location>
        <position position="1"/>
    </location>
</feature>
<dbReference type="Proteomes" id="UP000824469">
    <property type="component" value="Unassembled WGS sequence"/>
</dbReference>
<accession>A0AA38FXA3</accession>
<gene>
    <name evidence="3" type="ORF">KI387_027392</name>
</gene>
<evidence type="ECO:0000256" key="2">
    <source>
        <dbReference type="ARBA" id="ARBA00023274"/>
    </source>
</evidence>
<comment type="caution">
    <text evidence="3">The sequence shown here is derived from an EMBL/GenBank/DDBJ whole genome shotgun (WGS) entry which is preliminary data.</text>
</comment>
<reference evidence="3 4" key="1">
    <citation type="journal article" date="2021" name="Nat. Plants">
        <title>The Taxus genome provides insights into paclitaxel biosynthesis.</title>
        <authorList>
            <person name="Xiong X."/>
            <person name="Gou J."/>
            <person name="Liao Q."/>
            <person name="Li Y."/>
            <person name="Zhou Q."/>
            <person name="Bi G."/>
            <person name="Li C."/>
            <person name="Du R."/>
            <person name="Wang X."/>
            <person name="Sun T."/>
            <person name="Guo L."/>
            <person name="Liang H."/>
            <person name="Lu P."/>
            <person name="Wu Y."/>
            <person name="Zhang Z."/>
            <person name="Ro D.K."/>
            <person name="Shang Y."/>
            <person name="Huang S."/>
            <person name="Yan J."/>
        </authorList>
    </citation>
    <scope>NUCLEOTIDE SEQUENCE [LARGE SCALE GENOMIC DNA]</scope>
    <source>
        <strain evidence="3">Ta-2019</strain>
    </source>
</reference>
<keyword evidence="1" id="KW-0689">Ribosomal protein</keyword>
<sequence>NQNRLNSVIADLVRERLRLLPQSPLYLSKFRTAGPHSRGFGLVYDTKEAAMACEPSYKLRKMGVAVAKQDSGKKKNKAAKKIA</sequence>
<evidence type="ECO:0000313" key="3">
    <source>
        <dbReference type="EMBL" id="KAH9312357.1"/>
    </source>
</evidence>
<dbReference type="GO" id="GO:1990904">
    <property type="term" value="C:ribonucleoprotein complex"/>
    <property type="evidence" value="ECO:0007669"/>
    <property type="project" value="UniProtKB-KW"/>
</dbReference>
<dbReference type="GO" id="GO:0003735">
    <property type="term" value="F:structural constituent of ribosome"/>
    <property type="evidence" value="ECO:0007669"/>
    <property type="project" value="InterPro"/>
</dbReference>
<protein>
    <recommendedName>
        <fullName evidence="5">40S ribosomal protein S24</fullName>
    </recommendedName>
</protein>
<proteinExistence type="predicted"/>
<dbReference type="SUPFAM" id="SSF54189">
    <property type="entry name" value="Ribosomal proteins S24e, L23 and L15e"/>
    <property type="match status" value="1"/>
</dbReference>
<feature type="non-terminal residue" evidence="3">
    <location>
        <position position="83"/>
    </location>
</feature>
<dbReference type="EMBL" id="JAHRHJ020000006">
    <property type="protein sequence ID" value="KAH9312357.1"/>
    <property type="molecule type" value="Genomic_DNA"/>
</dbReference>
<keyword evidence="4" id="KW-1185">Reference proteome</keyword>
<dbReference type="InterPro" id="IPR053709">
    <property type="entry name" value="eRP_eS24_sf"/>
</dbReference>
<dbReference type="AlphaFoldDB" id="A0AA38FXA3"/>
<organism evidence="3 4">
    <name type="scientific">Taxus chinensis</name>
    <name type="common">Chinese yew</name>
    <name type="synonym">Taxus wallichiana var. chinensis</name>
    <dbReference type="NCBI Taxonomy" id="29808"/>
    <lineage>
        <taxon>Eukaryota</taxon>
        <taxon>Viridiplantae</taxon>
        <taxon>Streptophyta</taxon>
        <taxon>Embryophyta</taxon>
        <taxon>Tracheophyta</taxon>
        <taxon>Spermatophyta</taxon>
        <taxon>Pinopsida</taxon>
        <taxon>Pinidae</taxon>
        <taxon>Conifers II</taxon>
        <taxon>Cupressales</taxon>
        <taxon>Taxaceae</taxon>
        <taxon>Taxus</taxon>
    </lineage>
</organism>
<dbReference type="GO" id="GO:0006412">
    <property type="term" value="P:translation"/>
    <property type="evidence" value="ECO:0007669"/>
    <property type="project" value="InterPro"/>
</dbReference>
<dbReference type="Gene3D" id="3.30.70.3370">
    <property type="match status" value="1"/>
</dbReference>
<evidence type="ECO:0000256" key="1">
    <source>
        <dbReference type="ARBA" id="ARBA00022980"/>
    </source>
</evidence>
<name>A0AA38FXA3_TAXCH</name>
<keyword evidence="2" id="KW-0687">Ribonucleoprotein</keyword>
<evidence type="ECO:0008006" key="5">
    <source>
        <dbReference type="Google" id="ProtNLM"/>
    </source>
</evidence>
<evidence type="ECO:0000313" key="4">
    <source>
        <dbReference type="Proteomes" id="UP000824469"/>
    </source>
</evidence>
<dbReference type="GO" id="GO:0005840">
    <property type="term" value="C:ribosome"/>
    <property type="evidence" value="ECO:0007669"/>
    <property type="project" value="UniProtKB-KW"/>
</dbReference>